<gene>
    <name evidence="1" type="ORF">T05_15433</name>
</gene>
<organism evidence="1 2">
    <name type="scientific">Trichinella murrelli</name>
    <dbReference type="NCBI Taxonomy" id="144512"/>
    <lineage>
        <taxon>Eukaryota</taxon>
        <taxon>Metazoa</taxon>
        <taxon>Ecdysozoa</taxon>
        <taxon>Nematoda</taxon>
        <taxon>Enoplea</taxon>
        <taxon>Dorylaimia</taxon>
        <taxon>Trichinellida</taxon>
        <taxon>Trichinellidae</taxon>
        <taxon>Trichinella</taxon>
    </lineage>
</organism>
<name>A0A0V0UF70_9BILA</name>
<dbReference type="EMBL" id="JYDJ01000011">
    <property type="protein sequence ID" value="KRX49914.1"/>
    <property type="molecule type" value="Genomic_DNA"/>
</dbReference>
<comment type="caution">
    <text evidence="1">The sequence shown here is derived from an EMBL/GenBank/DDBJ whole genome shotgun (WGS) entry which is preliminary data.</text>
</comment>
<reference evidence="1 2" key="1">
    <citation type="submission" date="2015-01" db="EMBL/GenBank/DDBJ databases">
        <title>Evolution of Trichinella species and genotypes.</title>
        <authorList>
            <person name="Korhonen P.K."/>
            <person name="Edoardo P."/>
            <person name="Giuseppe L.R."/>
            <person name="Gasser R.B."/>
        </authorList>
    </citation>
    <scope>NUCLEOTIDE SEQUENCE [LARGE SCALE GENOMIC DNA]</scope>
    <source>
        <strain evidence="1">ISS417</strain>
    </source>
</reference>
<keyword evidence="2" id="KW-1185">Reference proteome</keyword>
<accession>A0A0V0UF70</accession>
<dbReference type="AlphaFoldDB" id="A0A0V0UF70"/>
<sequence length="124" mass="13993">MANASNDHHNSGRKACTFKATYTADRYSISSKDKSSRLSSITTNTATDVTIKMKNQDEQALIKVQTRTTSKKWVAEQRTPIPSVSDKAVAKKCLDKELPVAFSPKYNTHNLMYEKFAKRYPSKD</sequence>
<proteinExistence type="predicted"/>
<protein>
    <submittedName>
        <fullName evidence="1">Uncharacterized protein</fullName>
    </submittedName>
</protein>
<evidence type="ECO:0000313" key="1">
    <source>
        <dbReference type="EMBL" id="KRX49914.1"/>
    </source>
</evidence>
<evidence type="ECO:0000313" key="2">
    <source>
        <dbReference type="Proteomes" id="UP000055048"/>
    </source>
</evidence>
<dbReference type="OrthoDB" id="10396736at2759"/>
<dbReference type="Proteomes" id="UP000055048">
    <property type="component" value="Unassembled WGS sequence"/>
</dbReference>